<proteinExistence type="predicted"/>
<evidence type="ECO:0000313" key="1">
    <source>
        <dbReference type="EMBL" id="MFD1179228.1"/>
    </source>
</evidence>
<evidence type="ECO:0000313" key="2">
    <source>
        <dbReference type="Proteomes" id="UP001597262"/>
    </source>
</evidence>
<name>A0ABW3S3T3_9BACL</name>
<protein>
    <submittedName>
        <fullName evidence="1">Uncharacterized protein</fullName>
    </submittedName>
</protein>
<organism evidence="1 2">
    <name type="scientific">Paenibacillus puldeungensis</name>
    <dbReference type="NCBI Taxonomy" id="696536"/>
    <lineage>
        <taxon>Bacteria</taxon>
        <taxon>Bacillati</taxon>
        <taxon>Bacillota</taxon>
        <taxon>Bacilli</taxon>
        <taxon>Bacillales</taxon>
        <taxon>Paenibacillaceae</taxon>
        <taxon>Paenibacillus</taxon>
    </lineage>
</organism>
<sequence>MTPKVKAKSFWVWTQKSEDADPKHHKAGVRVWEHYAIEAPRRWLDDGLIIDKSDYQEEGQADLFDYV</sequence>
<reference evidence="2" key="1">
    <citation type="journal article" date="2019" name="Int. J. Syst. Evol. Microbiol.">
        <title>The Global Catalogue of Microorganisms (GCM) 10K type strain sequencing project: providing services to taxonomists for standard genome sequencing and annotation.</title>
        <authorList>
            <consortium name="The Broad Institute Genomics Platform"/>
            <consortium name="The Broad Institute Genome Sequencing Center for Infectious Disease"/>
            <person name="Wu L."/>
            <person name="Ma J."/>
        </authorList>
    </citation>
    <scope>NUCLEOTIDE SEQUENCE [LARGE SCALE GENOMIC DNA]</scope>
    <source>
        <strain evidence="2">CCUG 59189</strain>
    </source>
</reference>
<keyword evidence="2" id="KW-1185">Reference proteome</keyword>
<comment type="caution">
    <text evidence="1">The sequence shown here is derived from an EMBL/GenBank/DDBJ whole genome shotgun (WGS) entry which is preliminary data.</text>
</comment>
<dbReference type="RefSeq" id="WP_379321654.1">
    <property type="nucleotide sequence ID" value="NZ_JBHTLM010000026.1"/>
</dbReference>
<accession>A0ABW3S3T3</accession>
<gene>
    <name evidence="1" type="ORF">ACFQ3W_23445</name>
</gene>
<dbReference type="Proteomes" id="UP001597262">
    <property type="component" value="Unassembled WGS sequence"/>
</dbReference>
<dbReference type="EMBL" id="JBHTLM010000026">
    <property type="protein sequence ID" value="MFD1179228.1"/>
    <property type="molecule type" value="Genomic_DNA"/>
</dbReference>